<name>A0AAV2ECG7_9ROSI</name>
<feature type="compositionally biased region" description="Low complexity" evidence="1">
    <location>
        <begin position="59"/>
        <end position="70"/>
    </location>
</feature>
<dbReference type="AlphaFoldDB" id="A0AAV2ECG7"/>
<sequence>MLPSQHSSFGEYGKADARPLMDIFYIKCAQVLYRPLTTHVDECGTIEVQKVQKSQGVQRPISRSSTRPSSQARGSDINYPSEDILVRFDGAT</sequence>
<organism evidence="2 3">
    <name type="scientific">Linum trigynum</name>
    <dbReference type="NCBI Taxonomy" id="586398"/>
    <lineage>
        <taxon>Eukaryota</taxon>
        <taxon>Viridiplantae</taxon>
        <taxon>Streptophyta</taxon>
        <taxon>Embryophyta</taxon>
        <taxon>Tracheophyta</taxon>
        <taxon>Spermatophyta</taxon>
        <taxon>Magnoliopsida</taxon>
        <taxon>eudicotyledons</taxon>
        <taxon>Gunneridae</taxon>
        <taxon>Pentapetalae</taxon>
        <taxon>rosids</taxon>
        <taxon>fabids</taxon>
        <taxon>Malpighiales</taxon>
        <taxon>Linaceae</taxon>
        <taxon>Linum</taxon>
    </lineage>
</organism>
<dbReference type="Proteomes" id="UP001497516">
    <property type="component" value="Chromosome 4"/>
</dbReference>
<evidence type="ECO:0000313" key="2">
    <source>
        <dbReference type="EMBL" id="CAL1383643.1"/>
    </source>
</evidence>
<accession>A0AAV2ECG7</accession>
<keyword evidence="3" id="KW-1185">Reference proteome</keyword>
<proteinExistence type="predicted"/>
<evidence type="ECO:0000256" key="1">
    <source>
        <dbReference type="SAM" id="MobiDB-lite"/>
    </source>
</evidence>
<gene>
    <name evidence="2" type="ORF">LTRI10_LOCUS24905</name>
</gene>
<protein>
    <submittedName>
        <fullName evidence="2">Uncharacterized protein</fullName>
    </submittedName>
</protein>
<feature type="region of interest" description="Disordered" evidence="1">
    <location>
        <begin position="51"/>
        <end position="80"/>
    </location>
</feature>
<reference evidence="2 3" key="1">
    <citation type="submission" date="2024-04" db="EMBL/GenBank/DDBJ databases">
        <authorList>
            <person name="Fracassetti M."/>
        </authorList>
    </citation>
    <scope>NUCLEOTIDE SEQUENCE [LARGE SCALE GENOMIC DNA]</scope>
</reference>
<evidence type="ECO:0000313" key="3">
    <source>
        <dbReference type="Proteomes" id="UP001497516"/>
    </source>
</evidence>
<dbReference type="EMBL" id="OZ034817">
    <property type="protein sequence ID" value="CAL1383643.1"/>
    <property type="molecule type" value="Genomic_DNA"/>
</dbReference>